<keyword evidence="11" id="KW-1185">Reference proteome</keyword>
<dbReference type="InterPro" id="IPR010627">
    <property type="entry name" value="Prepilin_pept_A24_N"/>
</dbReference>
<comment type="subcellular location">
    <subcellularLocation>
        <location evidence="1">Cell membrane</location>
        <topology evidence="1">Multi-pass membrane protein</topology>
    </subcellularLocation>
</comment>
<dbReference type="GO" id="GO:0032259">
    <property type="term" value="P:methylation"/>
    <property type="evidence" value="ECO:0007669"/>
    <property type="project" value="UniProtKB-KW"/>
</dbReference>
<evidence type="ECO:0000256" key="5">
    <source>
        <dbReference type="ARBA" id="ARBA00022989"/>
    </source>
</evidence>
<dbReference type="InterPro" id="IPR000045">
    <property type="entry name" value="Prepilin_IV_endopep_pep"/>
</dbReference>
<feature type="transmembrane region" description="Helical" evidence="7">
    <location>
        <begin position="147"/>
        <end position="167"/>
    </location>
</feature>
<evidence type="ECO:0000256" key="7">
    <source>
        <dbReference type="SAM" id="Phobius"/>
    </source>
</evidence>
<protein>
    <submittedName>
        <fullName evidence="10">Leader peptidase (Prepilin peptidase) / N-methyltransferase</fullName>
    </submittedName>
</protein>
<keyword evidence="6 7" id="KW-0472">Membrane</keyword>
<keyword evidence="5 7" id="KW-1133">Transmembrane helix</keyword>
<dbReference type="GO" id="GO:0005886">
    <property type="term" value="C:plasma membrane"/>
    <property type="evidence" value="ECO:0007669"/>
    <property type="project" value="UniProtKB-SubCell"/>
</dbReference>
<organism evidence="10 11">
    <name type="scientific">Alkalibacterium thalassium</name>
    <dbReference type="NCBI Taxonomy" id="426701"/>
    <lineage>
        <taxon>Bacteria</taxon>
        <taxon>Bacillati</taxon>
        <taxon>Bacillota</taxon>
        <taxon>Bacilli</taxon>
        <taxon>Lactobacillales</taxon>
        <taxon>Carnobacteriaceae</taxon>
        <taxon>Alkalibacterium</taxon>
    </lineage>
</organism>
<sequence length="250" mass="28382">MDIFFIVVFFLYGLIFGSFFNVVGLRVPAKSLFSEKRSYCDTCQRTLSWKELIPVFSYIIQKGKCQGCREHISLIYPLIELATGILFALNYFFFGFTNRMVLGLLLISLIIPITVSDIEYKRIPNKLLIFFSPLFLIYRLFFPLNPIYMSGIGAAVAFILVLIIILVSKGGMGVGDLKYFTLFGFVFGLYHFLLLFFLSTLFGSIGGLITMKVKRLGRKSRIAFGPYIGLAALTVFFIGEPLIGWYISLF</sequence>
<feature type="transmembrane region" description="Helical" evidence="7">
    <location>
        <begin position="6"/>
        <end position="27"/>
    </location>
</feature>
<dbReference type="RefSeq" id="WP_091268851.1">
    <property type="nucleotide sequence ID" value="NZ_FNFK01000082.1"/>
</dbReference>
<feature type="transmembrane region" description="Helical" evidence="7">
    <location>
        <begin position="179"/>
        <end position="202"/>
    </location>
</feature>
<reference evidence="11" key="1">
    <citation type="submission" date="2016-10" db="EMBL/GenBank/DDBJ databases">
        <authorList>
            <person name="Varghese N."/>
            <person name="Submissions S."/>
        </authorList>
    </citation>
    <scope>NUCLEOTIDE SEQUENCE [LARGE SCALE GENOMIC DNA]</scope>
    <source>
        <strain evidence="11">DSM 19181</strain>
    </source>
</reference>
<feature type="transmembrane region" description="Helical" evidence="7">
    <location>
        <begin position="74"/>
        <end position="94"/>
    </location>
</feature>
<dbReference type="Pfam" id="PF01478">
    <property type="entry name" value="Peptidase_A24"/>
    <property type="match status" value="1"/>
</dbReference>
<dbReference type="Pfam" id="PF06750">
    <property type="entry name" value="A24_N_bact"/>
    <property type="match status" value="1"/>
</dbReference>
<dbReference type="AlphaFoldDB" id="A0A1G9FMJ1"/>
<feature type="transmembrane region" description="Helical" evidence="7">
    <location>
        <begin position="100"/>
        <end position="116"/>
    </location>
</feature>
<dbReference type="GO" id="GO:0004190">
    <property type="term" value="F:aspartic-type endopeptidase activity"/>
    <property type="evidence" value="ECO:0007669"/>
    <property type="project" value="InterPro"/>
</dbReference>
<dbReference type="GO" id="GO:0006465">
    <property type="term" value="P:signal peptide processing"/>
    <property type="evidence" value="ECO:0007669"/>
    <property type="project" value="TreeGrafter"/>
</dbReference>
<feature type="transmembrane region" description="Helical" evidence="7">
    <location>
        <begin position="222"/>
        <end position="247"/>
    </location>
</feature>
<proteinExistence type="inferred from homology"/>
<dbReference type="Gene3D" id="1.20.120.1220">
    <property type="match status" value="1"/>
</dbReference>
<name>A0A1G9FMJ1_9LACT</name>
<evidence type="ECO:0000256" key="3">
    <source>
        <dbReference type="ARBA" id="ARBA00022475"/>
    </source>
</evidence>
<comment type="similarity">
    <text evidence="2">Belongs to the peptidase A24 family.</text>
</comment>
<evidence type="ECO:0000313" key="10">
    <source>
        <dbReference type="EMBL" id="SDK89562.1"/>
    </source>
</evidence>
<evidence type="ECO:0000256" key="4">
    <source>
        <dbReference type="ARBA" id="ARBA00022692"/>
    </source>
</evidence>
<dbReference type="STRING" id="426701.SAMN04488098_10823"/>
<feature type="transmembrane region" description="Helical" evidence="7">
    <location>
        <begin position="123"/>
        <end position="141"/>
    </location>
</feature>
<keyword evidence="3" id="KW-1003">Cell membrane</keyword>
<keyword evidence="10" id="KW-0489">Methyltransferase</keyword>
<dbReference type="GO" id="GO:0008168">
    <property type="term" value="F:methyltransferase activity"/>
    <property type="evidence" value="ECO:0007669"/>
    <property type="project" value="UniProtKB-KW"/>
</dbReference>
<feature type="domain" description="Prepilin type IV endopeptidase peptidase" evidence="8">
    <location>
        <begin position="104"/>
        <end position="206"/>
    </location>
</feature>
<dbReference type="PANTHER" id="PTHR30487">
    <property type="entry name" value="TYPE 4 PREPILIN-LIKE PROTEINS LEADER PEPTIDE-PROCESSING ENZYME"/>
    <property type="match status" value="1"/>
</dbReference>
<keyword evidence="10" id="KW-0808">Transferase</keyword>
<evidence type="ECO:0000256" key="1">
    <source>
        <dbReference type="ARBA" id="ARBA00004651"/>
    </source>
</evidence>
<evidence type="ECO:0000256" key="2">
    <source>
        <dbReference type="ARBA" id="ARBA00005801"/>
    </source>
</evidence>
<dbReference type="PANTHER" id="PTHR30487:SF0">
    <property type="entry name" value="PREPILIN LEADER PEPTIDASE_N-METHYLTRANSFERASE-RELATED"/>
    <property type="match status" value="1"/>
</dbReference>
<feature type="domain" description="Prepilin peptidase A24 N-terminal" evidence="9">
    <location>
        <begin position="11"/>
        <end position="92"/>
    </location>
</feature>
<dbReference type="Proteomes" id="UP000199433">
    <property type="component" value="Unassembled WGS sequence"/>
</dbReference>
<evidence type="ECO:0000256" key="6">
    <source>
        <dbReference type="ARBA" id="ARBA00023136"/>
    </source>
</evidence>
<dbReference type="EMBL" id="FNFK01000082">
    <property type="protein sequence ID" value="SDK89562.1"/>
    <property type="molecule type" value="Genomic_DNA"/>
</dbReference>
<dbReference type="OrthoDB" id="9789291at2"/>
<keyword evidence="4 7" id="KW-0812">Transmembrane</keyword>
<gene>
    <name evidence="10" type="ORF">SAMN04488098_10823</name>
</gene>
<dbReference type="InterPro" id="IPR050882">
    <property type="entry name" value="Prepilin_peptidase/N-MTase"/>
</dbReference>
<evidence type="ECO:0000259" key="8">
    <source>
        <dbReference type="Pfam" id="PF01478"/>
    </source>
</evidence>
<evidence type="ECO:0000313" key="11">
    <source>
        <dbReference type="Proteomes" id="UP000199433"/>
    </source>
</evidence>
<accession>A0A1G9FMJ1</accession>
<evidence type="ECO:0000259" key="9">
    <source>
        <dbReference type="Pfam" id="PF06750"/>
    </source>
</evidence>